<feature type="transmembrane region" description="Helical" evidence="2">
    <location>
        <begin position="40"/>
        <end position="58"/>
    </location>
</feature>
<comment type="caution">
    <text evidence="3">The sequence shown here is derived from an EMBL/GenBank/DDBJ whole genome shotgun (WGS) entry which is preliminary data.</text>
</comment>
<name>A0ABS3UA12_9ACTN</name>
<feature type="region of interest" description="Disordered" evidence="1">
    <location>
        <begin position="123"/>
        <end position="144"/>
    </location>
</feature>
<keyword evidence="2" id="KW-0812">Transmembrane</keyword>
<sequence length="144" mass="15237">MSKPRNGSRSTPRQVAGLLAVAALIAAGTAAVLLDRGDLALATLVVANGLVLAVLLRLHRGAARSGDVGSLAAQVRELGEGVARLGQEVDALRERAEFSDQRLLAVVEKERLAAEERHRELLRSLGRSGHDDAAPPEDQVRGVR</sequence>
<proteinExistence type="predicted"/>
<gene>
    <name evidence="3" type="ORF">J5V16_20755</name>
</gene>
<dbReference type="EMBL" id="JAGFNP010000014">
    <property type="protein sequence ID" value="MBO3735266.1"/>
    <property type="molecule type" value="Genomic_DNA"/>
</dbReference>
<protein>
    <submittedName>
        <fullName evidence="3">Uncharacterized protein</fullName>
    </submittedName>
</protein>
<organism evidence="3 4">
    <name type="scientific">Glycomyces niveus</name>
    <dbReference type="NCBI Taxonomy" id="2820287"/>
    <lineage>
        <taxon>Bacteria</taxon>
        <taxon>Bacillati</taxon>
        <taxon>Actinomycetota</taxon>
        <taxon>Actinomycetes</taxon>
        <taxon>Glycomycetales</taxon>
        <taxon>Glycomycetaceae</taxon>
        <taxon>Glycomyces</taxon>
    </lineage>
</organism>
<evidence type="ECO:0000313" key="3">
    <source>
        <dbReference type="EMBL" id="MBO3735266.1"/>
    </source>
</evidence>
<evidence type="ECO:0000313" key="4">
    <source>
        <dbReference type="Proteomes" id="UP000681341"/>
    </source>
</evidence>
<evidence type="ECO:0000256" key="2">
    <source>
        <dbReference type="SAM" id="Phobius"/>
    </source>
</evidence>
<keyword evidence="2" id="KW-0472">Membrane</keyword>
<dbReference type="Proteomes" id="UP000681341">
    <property type="component" value="Unassembled WGS sequence"/>
</dbReference>
<accession>A0ABS3UA12</accession>
<reference evidence="3 4" key="1">
    <citation type="submission" date="2021-03" db="EMBL/GenBank/DDBJ databases">
        <title>Glycomyces sp. nov., a novel actinomycete isolated from soil.</title>
        <authorList>
            <person name="Yang X."/>
            <person name="Xu X."/>
        </authorList>
    </citation>
    <scope>NUCLEOTIDE SEQUENCE [LARGE SCALE GENOMIC DNA]</scope>
    <source>
        <strain evidence="3 4">NEAU-S30</strain>
    </source>
</reference>
<evidence type="ECO:0000256" key="1">
    <source>
        <dbReference type="SAM" id="MobiDB-lite"/>
    </source>
</evidence>
<dbReference type="RefSeq" id="WP_208498894.1">
    <property type="nucleotide sequence ID" value="NZ_JAGFNP010000014.1"/>
</dbReference>
<keyword evidence="2" id="KW-1133">Transmembrane helix</keyword>
<keyword evidence="4" id="KW-1185">Reference proteome</keyword>